<evidence type="ECO:0000313" key="10">
    <source>
        <dbReference type="Proteomes" id="UP000515847"/>
    </source>
</evidence>
<feature type="chain" id="PRO_5038831280" evidence="7">
    <location>
        <begin position="23"/>
        <end position="371"/>
    </location>
</feature>
<keyword evidence="5" id="KW-0472">Membrane</keyword>
<dbReference type="EMBL" id="CP045798">
    <property type="protein sequence ID" value="QNB46814.1"/>
    <property type="molecule type" value="Genomic_DNA"/>
</dbReference>
<keyword evidence="6" id="KW-0449">Lipoprotein</keyword>
<keyword evidence="3" id="KW-1003">Cell membrane</keyword>
<reference evidence="9 10" key="1">
    <citation type="journal article" date="2019" name="Front. Microbiol.">
        <title>Thermoanaerosceptrum fracticalcis gen. nov. sp. nov., a Novel Fumarate-Fermenting Microorganism From a Deep Fractured Carbonate Aquifer of the US Great Basin.</title>
        <authorList>
            <person name="Hamilton-Brehm S.D."/>
            <person name="Stewart L.E."/>
            <person name="Zavarin M."/>
            <person name="Caldwell M."/>
            <person name="Lawson P.A."/>
            <person name="Onstott T.C."/>
            <person name="Grzymski J."/>
            <person name="Neveux I."/>
            <person name="Lollar B.S."/>
            <person name="Russell C.E."/>
            <person name="Moser D.P."/>
        </authorList>
    </citation>
    <scope>NUCLEOTIDE SEQUENCE [LARGE SCALE GENOMIC DNA]</scope>
    <source>
        <strain evidence="9 10">DRI-13</strain>
    </source>
</reference>
<dbReference type="PANTHER" id="PTHR34296:SF2">
    <property type="entry name" value="ABC TRANSPORTER GUANOSINE-BINDING PROTEIN NUPN"/>
    <property type="match status" value="1"/>
</dbReference>
<evidence type="ECO:0000256" key="2">
    <source>
        <dbReference type="ARBA" id="ARBA00008610"/>
    </source>
</evidence>
<dbReference type="RefSeq" id="WP_034420200.1">
    <property type="nucleotide sequence ID" value="NZ_CP045798.1"/>
</dbReference>
<keyword evidence="4 7" id="KW-0732">Signal</keyword>
<dbReference type="PANTHER" id="PTHR34296">
    <property type="entry name" value="TRANSCRIPTIONAL ACTIVATOR PROTEIN MED"/>
    <property type="match status" value="1"/>
</dbReference>
<dbReference type="InterPro" id="IPR003760">
    <property type="entry name" value="PnrA-like"/>
</dbReference>
<evidence type="ECO:0000256" key="7">
    <source>
        <dbReference type="SAM" id="SignalP"/>
    </source>
</evidence>
<keyword evidence="10" id="KW-1185">Reference proteome</keyword>
<dbReference type="PRINTS" id="PR01733">
    <property type="entry name" value="LIPPROTEIN48"/>
</dbReference>
<dbReference type="CDD" id="cd06354">
    <property type="entry name" value="PBP1_PrnA-like"/>
    <property type="match status" value="1"/>
</dbReference>
<evidence type="ECO:0000256" key="1">
    <source>
        <dbReference type="ARBA" id="ARBA00004193"/>
    </source>
</evidence>
<protein>
    <submittedName>
        <fullName evidence="9">BMP family ABC transporter substrate-binding protein</fullName>
    </submittedName>
</protein>
<feature type="domain" description="ABC transporter substrate-binding protein PnrA-like" evidence="8">
    <location>
        <begin position="46"/>
        <end position="362"/>
    </location>
</feature>
<evidence type="ECO:0000256" key="6">
    <source>
        <dbReference type="ARBA" id="ARBA00023288"/>
    </source>
</evidence>
<dbReference type="InterPro" id="IPR028082">
    <property type="entry name" value="Peripla_BP_I"/>
</dbReference>
<evidence type="ECO:0000313" key="9">
    <source>
        <dbReference type="EMBL" id="QNB46814.1"/>
    </source>
</evidence>
<proteinExistence type="inferred from homology"/>
<dbReference type="Pfam" id="PF02608">
    <property type="entry name" value="Bmp"/>
    <property type="match status" value="1"/>
</dbReference>
<dbReference type="OrthoDB" id="9769871at2"/>
<comment type="similarity">
    <text evidence="2">Belongs to the BMP lipoprotein family.</text>
</comment>
<dbReference type="InterPro" id="IPR050957">
    <property type="entry name" value="BMP_lipoprotein"/>
</dbReference>
<dbReference type="PROSITE" id="PS51257">
    <property type="entry name" value="PROKAR_LIPOPROTEIN"/>
    <property type="match status" value="1"/>
</dbReference>
<dbReference type="InterPro" id="IPR008107">
    <property type="entry name" value="Mycoplasma_p48"/>
</dbReference>
<evidence type="ECO:0000259" key="8">
    <source>
        <dbReference type="Pfam" id="PF02608"/>
    </source>
</evidence>
<dbReference type="Proteomes" id="UP000515847">
    <property type="component" value="Chromosome"/>
</dbReference>
<accession>A0A7G6E410</accession>
<sequence length="371" mass="39846">MFRKSIAILLALLMLVTMVAGCGSSKTEPPKGEAPKTEAPKTPAFKVGMVTDAGTIDDKSFNQGTWEGIQRAGKEFGIETKYLKPGGTTEADYLKEIGNLHDAGYKFIVCPGFKFETAIYQAQDKYKSAKFVLIDGNPHAGDFKAVVKENTVSIFFAEHESGFLAGVATALQLKEGEVGFIGGMEIPPVQKFNWGFQQGIQYANSNFGTKISIKPANVIYQGSFDNVAAGQQLAAQMFDRGVKAIFCAAGGVGIGSINEAKSRAKAGKQVWIVGVDVDQYAEGKYDGEKSVILTSAMKYIDQAAYDMIKAEKEGKFLGGKTLVFNAKNNGVGIPKKNPNLSEDVQKKVADVFAKLQSGSITVSDKQGNLIK</sequence>
<dbReference type="KEGG" id="tfr:BR63_11130"/>
<name>A0A7G6E410_THEFR</name>
<feature type="signal peptide" evidence="7">
    <location>
        <begin position="1"/>
        <end position="22"/>
    </location>
</feature>
<dbReference type="GO" id="GO:0005886">
    <property type="term" value="C:plasma membrane"/>
    <property type="evidence" value="ECO:0007669"/>
    <property type="project" value="UniProtKB-SubCell"/>
</dbReference>
<dbReference type="Gene3D" id="3.40.50.2300">
    <property type="match status" value="2"/>
</dbReference>
<evidence type="ECO:0000256" key="5">
    <source>
        <dbReference type="ARBA" id="ARBA00023136"/>
    </source>
</evidence>
<evidence type="ECO:0000256" key="3">
    <source>
        <dbReference type="ARBA" id="ARBA00022475"/>
    </source>
</evidence>
<evidence type="ECO:0000256" key="4">
    <source>
        <dbReference type="ARBA" id="ARBA00022729"/>
    </source>
</evidence>
<organism evidence="9 10">
    <name type="scientific">Thermanaerosceptrum fracticalcis</name>
    <dbReference type="NCBI Taxonomy" id="1712410"/>
    <lineage>
        <taxon>Bacteria</taxon>
        <taxon>Bacillati</taxon>
        <taxon>Bacillota</taxon>
        <taxon>Clostridia</taxon>
        <taxon>Eubacteriales</taxon>
        <taxon>Peptococcaceae</taxon>
        <taxon>Thermanaerosceptrum</taxon>
    </lineage>
</organism>
<dbReference type="AlphaFoldDB" id="A0A7G6E410"/>
<comment type="subcellular location">
    <subcellularLocation>
        <location evidence="1">Cell membrane</location>
        <topology evidence="1">Lipid-anchor</topology>
    </subcellularLocation>
</comment>
<gene>
    <name evidence="9" type="ORF">BR63_11130</name>
</gene>
<dbReference type="SUPFAM" id="SSF53822">
    <property type="entry name" value="Periplasmic binding protein-like I"/>
    <property type="match status" value="1"/>
</dbReference>